<protein>
    <submittedName>
        <fullName evidence="2">DUF2496 domain-containing protein</fullName>
    </submittedName>
    <submittedName>
        <fullName evidence="1">Pleiotropic regulatory protein RsmS</fullName>
    </submittedName>
</protein>
<evidence type="ECO:0000313" key="1">
    <source>
        <dbReference type="EMBL" id="MBF6635253.1"/>
    </source>
</evidence>
<evidence type="ECO:0000313" key="4">
    <source>
        <dbReference type="Proteomes" id="UP000705283"/>
    </source>
</evidence>
<organism evidence="1 4">
    <name type="scientific">Rouxiella silvae</name>
    <dbReference type="NCBI Taxonomy" id="1646373"/>
    <lineage>
        <taxon>Bacteria</taxon>
        <taxon>Pseudomonadati</taxon>
        <taxon>Pseudomonadota</taxon>
        <taxon>Gammaproteobacteria</taxon>
        <taxon>Enterobacterales</taxon>
        <taxon>Yersiniaceae</taxon>
        <taxon>Rouxiella</taxon>
    </lineage>
</organism>
<proteinExistence type="predicted"/>
<dbReference type="Pfam" id="PF10689">
    <property type="entry name" value="DUF2496"/>
    <property type="match status" value="1"/>
</dbReference>
<sequence length="56" mass="6161">MSVENAPPELQLAVDLIYLLECNEIAPDVALAALEIVKKDYQQKLKNPTGSLSISY</sequence>
<dbReference type="EMBL" id="JADMKS010000001">
    <property type="protein sequence ID" value="MBF6635253.1"/>
    <property type="molecule type" value="Genomic_DNA"/>
</dbReference>
<reference evidence="1" key="3">
    <citation type="submission" date="2020-11" db="EMBL/GenBank/DDBJ databases">
        <authorList>
            <person name="Lee S.D."/>
        </authorList>
    </citation>
    <scope>NUCLEOTIDE SEQUENCE</scope>
    <source>
        <strain evidence="1">SAP-2</strain>
    </source>
</reference>
<dbReference type="EMBL" id="MRWD01000017">
    <property type="protein sequence ID" value="ORJ21624.1"/>
    <property type="molecule type" value="Genomic_DNA"/>
</dbReference>
<dbReference type="Proteomes" id="UP000705283">
    <property type="component" value="Unassembled WGS sequence"/>
</dbReference>
<dbReference type="RefSeq" id="WP_072156448.1">
    <property type="nucleotide sequence ID" value="NZ_CBCSCF010000002.1"/>
</dbReference>
<comment type="caution">
    <text evidence="1">The sequence shown here is derived from an EMBL/GenBank/DDBJ whole genome shotgun (WGS) entry which is preliminary data.</text>
</comment>
<dbReference type="AlphaFoldDB" id="A0AA40WY57"/>
<accession>A0AA40WY57</accession>
<evidence type="ECO:0000313" key="2">
    <source>
        <dbReference type="EMBL" id="ORJ21624.1"/>
    </source>
</evidence>
<dbReference type="NCBIfam" id="NF008266">
    <property type="entry name" value="PRK11038.1"/>
    <property type="match status" value="1"/>
</dbReference>
<dbReference type="Proteomes" id="UP000192722">
    <property type="component" value="Unassembled WGS sequence"/>
</dbReference>
<name>A0AA40WY57_9GAMM</name>
<keyword evidence="3" id="KW-1185">Reference proteome</keyword>
<evidence type="ECO:0000313" key="3">
    <source>
        <dbReference type="Proteomes" id="UP000192722"/>
    </source>
</evidence>
<reference evidence="2" key="1">
    <citation type="submission" date="2016-12" db="EMBL/GenBank/DDBJ databases">
        <authorList>
            <person name="Le Fleche-Mateos A."/>
        </authorList>
    </citation>
    <scope>NUCLEOTIDE SEQUENCE</scope>
    <source>
        <strain evidence="2">213</strain>
    </source>
</reference>
<dbReference type="InterPro" id="IPR019630">
    <property type="entry name" value="DUF2496_YbaM-rel"/>
</dbReference>
<reference evidence="1" key="4">
    <citation type="submission" date="2022-09" db="EMBL/GenBank/DDBJ databases">
        <title>Rouxiella aceris sp. nov., isolated from tree sap and emended description of the genus Rhouxiella.</title>
        <authorList>
            <person name="Kim I.S."/>
        </authorList>
    </citation>
    <scope>NUCLEOTIDE SEQUENCE</scope>
    <source>
        <strain evidence="1">SAP-2</strain>
    </source>
</reference>
<reference evidence="2 3" key="2">
    <citation type="journal article" date="2017" name="Int. J. Syst. Evol. Microbiol.">
        <title>Rouxiella badensis sp. nov. and Rouxiella silvae sp. nov. isolated from peat bog soil in Germany and emendation of the genus description.</title>
        <authorList>
            <person name="Le Fleche-Mateos A."/>
            <person name="Kugler J.H."/>
            <person name="Hansen S.H."/>
            <person name="Syldatk C."/>
            <person name="Hausmann R."/>
            <person name="Lomprez F."/>
            <person name="Vandenbogaert M."/>
            <person name="Manuguerra J.C."/>
            <person name="Grimont P.A."/>
        </authorList>
    </citation>
    <scope>NUCLEOTIDE SEQUENCE [LARGE SCALE GENOMIC DNA]</scope>
    <source>
        <strain evidence="2 3">213</strain>
    </source>
</reference>
<gene>
    <name evidence="1" type="primary">rsmS</name>
    <name evidence="2" type="ORF">BS639_09185</name>
    <name evidence="1" type="ORF">ITX54_01025</name>
</gene>